<dbReference type="PROSITE" id="PS00474">
    <property type="entry name" value="RIBOSOMAL_L3"/>
    <property type="match status" value="1"/>
</dbReference>
<proteinExistence type="inferred from homology"/>
<dbReference type="GO" id="GO:0019843">
    <property type="term" value="F:rRNA binding"/>
    <property type="evidence" value="ECO:0007669"/>
    <property type="project" value="UniProtKB-UniRule"/>
</dbReference>
<evidence type="ECO:0000256" key="6">
    <source>
        <dbReference type="ARBA" id="ARBA00025982"/>
    </source>
</evidence>
<evidence type="ECO:0000256" key="4">
    <source>
        <dbReference type="ARBA" id="ARBA00022980"/>
    </source>
</evidence>
<protein>
    <recommendedName>
        <fullName evidence="7 8">Large ribosomal subunit protein uL3</fullName>
    </recommendedName>
</protein>
<dbReference type="AlphaFoldDB" id="D7BD15"/>
<accession>D7BD15</accession>
<dbReference type="Proteomes" id="UP000001916">
    <property type="component" value="Chromosome"/>
</dbReference>
<dbReference type="KEGG" id="msv:Mesil_2907"/>
<dbReference type="Pfam" id="PF00297">
    <property type="entry name" value="Ribosomal_L3"/>
    <property type="match status" value="1"/>
</dbReference>
<dbReference type="HAMAP" id="MF_01325_B">
    <property type="entry name" value="Ribosomal_uL3_B"/>
    <property type="match status" value="1"/>
</dbReference>
<dbReference type="FunFam" id="3.30.160.810:FF:000001">
    <property type="entry name" value="50S ribosomal protein L3"/>
    <property type="match status" value="1"/>
</dbReference>
<dbReference type="OrthoDB" id="9806135at2"/>
<evidence type="ECO:0000256" key="10">
    <source>
        <dbReference type="RuleBase" id="RU003906"/>
    </source>
</evidence>
<evidence type="ECO:0000256" key="9">
    <source>
        <dbReference type="RuleBase" id="RU003905"/>
    </source>
</evidence>
<dbReference type="HOGENOM" id="CLU_044142_4_1_0"/>
<evidence type="ECO:0000256" key="11">
    <source>
        <dbReference type="SAM" id="MobiDB-lite"/>
    </source>
</evidence>
<comment type="function">
    <text evidence="8 10">One of the primary rRNA binding proteins, it binds directly near the 3'-end of the 23S rRNA, where it nucleates assembly of the 50S subunit.</text>
</comment>
<evidence type="ECO:0000256" key="5">
    <source>
        <dbReference type="ARBA" id="ARBA00023274"/>
    </source>
</evidence>
<name>D7BD15_ALLS1</name>
<dbReference type="Gene3D" id="2.40.30.10">
    <property type="entry name" value="Translation factors"/>
    <property type="match status" value="1"/>
</dbReference>
<dbReference type="GO" id="GO:0022625">
    <property type="term" value="C:cytosolic large ribosomal subunit"/>
    <property type="evidence" value="ECO:0007669"/>
    <property type="project" value="TreeGrafter"/>
</dbReference>
<dbReference type="InterPro" id="IPR019927">
    <property type="entry name" value="Ribosomal_uL3_bac/org-type"/>
</dbReference>
<dbReference type="Gene3D" id="3.30.160.810">
    <property type="match status" value="1"/>
</dbReference>
<evidence type="ECO:0000256" key="8">
    <source>
        <dbReference type="HAMAP-Rule" id="MF_01325"/>
    </source>
</evidence>
<dbReference type="InterPro" id="IPR019926">
    <property type="entry name" value="Ribosomal_uL3_CS"/>
</dbReference>
<dbReference type="GO" id="GO:0006412">
    <property type="term" value="P:translation"/>
    <property type="evidence" value="ECO:0007669"/>
    <property type="project" value="UniProtKB-UniRule"/>
</dbReference>
<evidence type="ECO:0000256" key="3">
    <source>
        <dbReference type="ARBA" id="ARBA00022884"/>
    </source>
</evidence>
<evidence type="ECO:0000256" key="2">
    <source>
        <dbReference type="ARBA" id="ARBA00022730"/>
    </source>
</evidence>
<dbReference type="PANTHER" id="PTHR11229:SF16">
    <property type="entry name" value="LARGE RIBOSOMAL SUBUNIT PROTEIN UL3C"/>
    <property type="match status" value="1"/>
</dbReference>
<sequence>MKGILGTKIGMTQVWKNDRAVPVTVILAGPCPVVQRRTPDKDGYEAVQLGFRPQKAQRVNKPLKGHFAKAGVEPVRYLKEIRGFSPEGDTVTVEIFAAGEKVDVTGTSKGRGFQGVMKRWNFAGGNATHGAHKVHRHPGSIGNRKTPGRVYKGKKMAGRMGGERVTVQNLEVVDVVPEENLILVKGAVPGANGTLVVVRETVRTPAKQGGGK</sequence>
<comment type="similarity">
    <text evidence="1 8 9">Belongs to the universal ribosomal protein uL3 family.</text>
</comment>
<keyword evidence="13" id="KW-1185">Reference proteome</keyword>
<dbReference type="InterPro" id="IPR000597">
    <property type="entry name" value="Ribosomal_uL3"/>
</dbReference>
<keyword evidence="4 8" id="KW-0689">Ribosomal protein</keyword>
<dbReference type="GO" id="GO:0003735">
    <property type="term" value="F:structural constituent of ribosome"/>
    <property type="evidence" value="ECO:0007669"/>
    <property type="project" value="UniProtKB-UniRule"/>
</dbReference>
<keyword evidence="2 8" id="KW-0699">rRNA-binding</keyword>
<dbReference type="EMBL" id="CP002042">
    <property type="protein sequence ID" value="ADH64748.1"/>
    <property type="molecule type" value="Genomic_DNA"/>
</dbReference>
<dbReference type="InterPro" id="IPR009000">
    <property type="entry name" value="Transl_B-barrel_sf"/>
</dbReference>
<keyword evidence="3 8" id="KW-0694">RNA-binding</keyword>
<comment type="subunit">
    <text evidence="6 8 10">Part of the 50S ribosomal subunit. Forms a cluster with proteins L14 and L19.</text>
</comment>
<evidence type="ECO:0000313" key="13">
    <source>
        <dbReference type="Proteomes" id="UP000001916"/>
    </source>
</evidence>
<reference evidence="12 13" key="1">
    <citation type="journal article" date="2010" name="Stand. Genomic Sci.">
        <title>Complete genome sequence of Meiothermus silvanus type strain (VI-R2).</title>
        <authorList>
            <person name="Sikorski J."/>
            <person name="Tindall B.J."/>
            <person name="Lowry S."/>
            <person name="Lucas S."/>
            <person name="Nolan M."/>
            <person name="Copeland A."/>
            <person name="Glavina Del Rio T."/>
            <person name="Tice H."/>
            <person name="Cheng J.F."/>
            <person name="Han C."/>
            <person name="Pitluck S."/>
            <person name="Liolios K."/>
            <person name="Ivanova N."/>
            <person name="Mavromatis K."/>
            <person name="Mikhailova N."/>
            <person name="Pati A."/>
            <person name="Goodwin L."/>
            <person name="Chen A."/>
            <person name="Palaniappan K."/>
            <person name="Land M."/>
            <person name="Hauser L."/>
            <person name="Chang Y.J."/>
            <person name="Jeffries C.D."/>
            <person name="Rohde M."/>
            <person name="Goker M."/>
            <person name="Woyke T."/>
            <person name="Bristow J."/>
            <person name="Eisen J.A."/>
            <person name="Markowitz V."/>
            <person name="Hugenholtz P."/>
            <person name="Kyrpides N.C."/>
            <person name="Klenk H.P."/>
            <person name="Lapidus A."/>
        </authorList>
    </citation>
    <scope>NUCLEOTIDE SEQUENCE [LARGE SCALE GENOMIC DNA]</scope>
    <source>
        <strain evidence="13">ATCC 700542 / DSM 9946 / VI-R2</strain>
    </source>
</reference>
<dbReference type="SUPFAM" id="SSF50447">
    <property type="entry name" value="Translation proteins"/>
    <property type="match status" value="1"/>
</dbReference>
<evidence type="ECO:0000256" key="7">
    <source>
        <dbReference type="ARBA" id="ARBA00035243"/>
    </source>
</evidence>
<dbReference type="FunFam" id="2.40.30.10:FF:000004">
    <property type="entry name" value="50S ribosomal protein L3"/>
    <property type="match status" value="1"/>
</dbReference>
<dbReference type="RefSeq" id="WP_013159282.1">
    <property type="nucleotide sequence ID" value="NC_014212.1"/>
</dbReference>
<dbReference type="PANTHER" id="PTHR11229">
    <property type="entry name" value="50S RIBOSOMAL PROTEIN L3"/>
    <property type="match status" value="1"/>
</dbReference>
<dbReference type="eggNOG" id="COG0087">
    <property type="taxonomic scope" value="Bacteria"/>
</dbReference>
<gene>
    <name evidence="8" type="primary">rplC</name>
    <name evidence="12" type="ordered locus">Mesil_2907</name>
</gene>
<dbReference type="NCBIfam" id="TIGR03625">
    <property type="entry name" value="L3_bact"/>
    <property type="match status" value="1"/>
</dbReference>
<organism evidence="12 13">
    <name type="scientific">Allomeiothermus silvanus (strain ATCC 700542 / DSM 9946 / NBRC 106475 / NCIMB 13440 / VI-R2)</name>
    <name type="common">Thermus silvanus</name>
    <dbReference type="NCBI Taxonomy" id="526227"/>
    <lineage>
        <taxon>Bacteria</taxon>
        <taxon>Thermotogati</taxon>
        <taxon>Deinococcota</taxon>
        <taxon>Deinococci</taxon>
        <taxon>Thermales</taxon>
        <taxon>Thermaceae</taxon>
        <taxon>Allomeiothermus</taxon>
    </lineage>
</organism>
<evidence type="ECO:0000256" key="1">
    <source>
        <dbReference type="ARBA" id="ARBA00006540"/>
    </source>
</evidence>
<dbReference type="STRING" id="526227.Mesil_2907"/>
<feature type="region of interest" description="Disordered" evidence="11">
    <location>
        <begin position="129"/>
        <end position="148"/>
    </location>
</feature>
<evidence type="ECO:0000313" key="12">
    <source>
        <dbReference type="EMBL" id="ADH64748.1"/>
    </source>
</evidence>
<keyword evidence="5 8" id="KW-0687">Ribonucleoprotein</keyword>